<feature type="domain" description="PEX14-like helix-turn-helix" evidence="2">
    <location>
        <begin position="38"/>
        <end position="117"/>
    </location>
</feature>
<dbReference type="InterPro" id="IPR058841">
    <property type="entry name" value="HTH_76"/>
</dbReference>
<dbReference type="Proteomes" id="UP001211065">
    <property type="component" value="Unassembled WGS sequence"/>
</dbReference>
<reference evidence="3" key="1">
    <citation type="submission" date="2020-05" db="EMBL/GenBank/DDBJ databases">
        <title>Phylogenomic resolution of chytrid fungi.</title>
        <authorList>
            <person name="Stajich J.E."/>
            <person name="Amses K."/>
            <person name="Simmons R."/>
            <person name="Seto K."/>
            <person name="Myers J."/>
            <person name="Bonds A."/>
            <person name="Quandt C.A."/>
            <person name="Barry K."/>
            <person name="Liu P."/>
            <person name="Grigoriev I."/>
            <person name="Longcore J.E."/>
            <person name="James T.Y."/>
        </authorList>
    </citation>
    <scope>NUCLEOTIDE SEQUENCE</scope>
    <source>
        <strain evidence="3">JEL0476</strain>
    </source>
</reference>
<sequence length="201" mass="23414">MQEPTENNLNSSNKKKTFFDNNSNESIKSTNVEILEQENLFNLFEKYDFYGDLKFKSGLASLIAKNEKYKHINLSEDFNSFLLDKSNTDFILKAKGFYFSKFVQKNFNFEEYEKFKNLSENKHKEVTSLRHKENENSLLNKKSAIEKENKGEENVPLSFQQIADMLAKGETIPGIKQIPNVVNEAEPSNSVLKQHKKPWEK</sequence>
<protein>
    <submittedName>
        <fullName evidence="3">Uncharacterized protein</fullName>
    </submittedName>
</protein>
<evidence type="ECO:0000313" key="4">
    <source>
        <dbReference type="Proteomes" id="UP001211065"/>
    </source>
</evidence>
<accession>A0AAD5XXD3</accession>
<comment type="caution">
    <text evidence="3">The sequence shown here is derived from an EMBL/GenBank/DDBJ whole genome shotgun (WGS) entry which is preliminary data.</text>
</comment>
<evidence type="ECO:0000259" key="1">
    <source>
        <dbReference type="Pfam" id="PF17733"/>
    </source>
</evidence>
<dbReference type="PANTHER" id="PTHR36855:SF1">
    <property type="entry name" value="PEROXISOME MEMBRANE ANCHOR PROTEIN PEX14P N-TERMINAL DOMAIN-CONTAINING PROTEIN"/>
    <property type="match status" value="1"/>
</dbReference>
<keyword evidence="4" id="KW-1185">Reference proteome</keyword>
<evidence type="ECO:0000259" key="2">
    <source>
        <dbReference type="Pfam" id="PF25871"/>
    </source>
</evidence>
<dbReference type="Pfam" id="PF17733">
    <property type="entry name" value="KPWE_dom"/>
    <property type="match status" value="1"/>
</dbReference>
<feature type="domain" description="Peroxisomal membrane protein PEX14-like KPWE" evidence="1">
    <location>
        <begin position="156"/>
        <end position="201"/>
    </location>
</feature>
<evidence type="ECO:0000313" key="3">
    <source>
        <dbReference type="EMBL" id="KAJ3223866.1"/>
    </source>
</evidence>
<dbReference type="AlphaFoldDB" id="A0AAD5XXD3"/>
<proteinExistence type="predicted"/>
<dbReference type="PANTHER" id="PTHR36855">
    <property type="entry name" value="CHROMOSOME 10, WHOLE GENOME SHOTGUN SEQUENCE"/>
    <property type="match status" value="1"/>
</dbReference>
<name>A0AAD5XXD3_9FUNG</name>
<organism evidence="3 4">
    <name type="scientific">Clydaea vesicula</name>
    <dbReference type="NCBI Taxonomy" id="447962"/>
    <lineage>
        <taxon>Eukaryota</taxon>
        <taxon>Fungi</taxon>
        <taxon>Fungi incertae sedis</taxon>
        <taxon>Chytridiomycota</taxon>
        <taxon>Chytridiomycota incertae sedis</taxon>
        <taxon>Chytridiomycetes</taxon>
        <taxon>Lobulomycetales</taxon>
        <taxon>Lobulomycetaceae</taxon>
        <taxon>Clydaea</taxon>
    </lineage>
</organism>
<dbReference type="EMBL" id="JADGJW010000114">
    <property type="protein sequence ID" value="KAJ3223866.1"/>
    <property type="molecule type" value="Genomic_DNA"/>
</dbReference>
<dbReference type="Pfam" id="PF25871">
    <property type="entry name" value="HTH_76"/>
    <property type="match status" value="1"/>
</dbReference>
<gene>
    <name evidence="3" type="ORF">HK099_000586</name>
</gene>
<dbReference type="InterPro" id="IPR040554">
    <property type="entry name" value="KPWE_PEX14_dom"/>
</dbReference>